<dbReference type="InterPro" id="IPR001638">
    <property type="entry name" value="Solute-binding_3/MltF_N"/>
</dbReference>
<evidence type="ECO:0000259" key="4">
    <source>
        <dbReference type="SMART" id="SM00062"/>
    </source>
</evidence>
<evidence type="ECO:0000256" key="1">
    <source>
        <dbReference type="ARBA" id="ARBA00004418"/>
    </source>
</evidence>
<keyword evidence="6" id="KW-1185">Reference proteome</keyword>
<protein>
    <recommendedName>
        <fullName evidence="4">Solute-binding protein family 3/N-terminal domain-containing protein</fullName>
    </recommendedName>
</protein>
<reference evidence="5 6" key="2">
    <citation type="journal article" date="2011" name="J. Antibiot.">
        <title>Furaquinocins I and J: novel polyketide isoprenoid hybrid compounds from Streptomyces reveromyceticus SN-593.</title>
        <authorList>
            <person name="Panthee S."/>
            <person name="Takahashi S."/>
            <person name="Takagi H."/>
            <person name="Nogawa T."/>
            <person name="Oowada E."/>
            <person name="Uramoto M."/>
            <person name="Osada H."/>
        </authorList>
    </citation>
    <scope>NUCLEOTIDE SEQUENCE [LARGE SCALE GENOMIC DNA]</scope>
    <source>
        <strain evidence="5 6">SN-593</strain>
    </source>
</reference>
<dbReference type="SMART" id="SM00062">
    <property type="entry name" value="PBPb"/>
    <property type="match status" value="1"/>
</dbReference>
<dbReference type="Gene3D" id="3.40.190.10">
    <property type="entry name" value="Periplasmic binding protein-like II"/>
    <property type="match status" value="2"/>
</dbReference>
<evidence type="ECO:0000256" key="2">
    <source>
        <dbReference type="ARBA" id="ARBA00010742"/>
    </source>
</evidence>
<reference evidence="5 6" key="1">
    <citation type="journal article" date="2010" name="J. Bacteriol.">
        <title>Biochemical characterization of a novel indole prenyltransferase from Streptomyces sp. SN-593.</title>
        <authorList>
            <person name="Takahashi S."/>
            <person name="Takagi H."/>
            <person name="Toyoda A."/>
            <person name="Uramoto M."/>
            <person name="Nogawa T."/>
            <person name="Ueki M."/>
            <person name="Sakaki Y."/>
            <person name="Osada H."/>
        </authorList>
    </citation>
    <scope>NUCLEOTIDE SEQUENCE [LARGE SCALE GENOMIC DNA]</scope>
    <source>
        <strain evidence="5 6">SN-593</strain>
    </source>
</reference>
<dbReference type="EMBL" id="AP018365">
    <property type="protein sequence ID" value="BBB01346.1"/>
    <property type="molecule type" value="Genomic_DNA"/>
</dbReference>
<dbReference type="Pfam" id="PF09084">
    <property type="entry name" value="NMT1"/>
    <property type="match status" value="1"/>
</dbReference>
<reference evidence="5 6" key="4">
    <citation type="journal article" date="2020" name="Sci. Rep.">
        <title>beta-carboline chemical signals induce reveromycin production through a LuxR family regulator in Streptomyces sp. SN-593.</title>
        <authorList>
            <person name="Panthee S."/>
            <person name="Kito N."/>
            <person name="Hayashi T."/>
            <person name="Shimizu T."/>
            <person name="Ishikawa J."/>
            <person name="Hamamoto H."/>
            <person name="Osada H."/>
            <person name="Takahashi S."/>
        </authorList>
    </citation>
    <scope>NUCLEOTIDE SEQUENCE [LARGE SCALE GENOMIC DNA]</scope>
    <source>
        <strain evidence="5 6">SN-593</strain>
    </source>
</reference>
<comment type="subcellular location">
    <subcellularLocation>
        <location evidence="1">Periplasm</location>
    </subcellularLocation>
</comment>
<accession>A0A7U3VS04</accession>
<evidence type="ECO:0000313" key="6">
    <source>
        <dbReference type="Proteomes" id="UP000595703"/>
    </source>
</evidence>
<comment type="similarity">
    <text evidence="2">Belongs to the bacterial solute-binding protein SsuA/TauA family.</text>
</comment>
<dbReference type="AlphaFoldDB" id="A0A7U3VS04"/>
<sequence>MAAAAAMAMALAACGGGGSGGSSGGTTTNGLIKIRVGSSPGNEDATPFFAAQAQGFFKKNGLDVSETDIAGGDTATAAELASKSLDVVIGNASEWIGDIAKKSISGKIIGEYTDQNYVIVARKGITDVSQLKGKTIGISSVGGGDQIYNLAVLSHSGIKSGDIKQLALGGTAARIGALESGRIDATELPTTTVPDELESRIILTGAASPVKLISGAIFARQDLIDSQGAALKKFVTAMGQAADWVRANPKAAVAACQKTGSTAASCAKDISIATGPQSNAYTWSSTCAINLPAVQGTLSAVAALVPQVKGLTEKDVADTSFAGTKP</sequence>
<evidence type="ECO:0000256" key="3">
    <source>
        <dbReference type="ARBA" id="ARBA00022729"/>
    </source>
</evidence>
<dbReference type="RefSeq" id="WP_202237254.1">
    <property type="nucleotide sequence ID" value="NZ_AP018365.1"/>
</dbReference>
<dbReference type="GO" id="GO:0042597">
    <property type="term" value="C:periplasmic space"/>
    <property type="evidence" value="ECO:0007669"/>
    <property type="project" value="UniProtKB-SubCell"/>
</dbReference>
<name>A0A7U3VS04_9ACTN</name>
<dbReference type="Proteomes" id="UP000595703">
    <property type="component" value="Chromosome"/>
</dbReference>
<organism evidence="5 6">
    <name type="scientific">Actinacidiphila reveromycinica</name>
    <dbReference type="NCBI Taxonomy" id="659352"/>
    <lineage>
        <taxon>Bacteria</taxon>
        <taxon>Bacillati</taxon>
        <taxon>Actinomycetota</taxon>
        <taxon>Actinomycetes</taxon>
        <taxon>Kitasatosporales</taxon>
        <taxon>Streptomycetaceae</taxon>
        <taxon>Actinacidiphila</taxon>
    </lineage>
</organism>
<dbReference type="KEGG" id="arev:RVR_8715"/>
<dbReference type="PANTHER" id="PTHR30024">
    <property type="entry name" value="ALIPHATIC SULFONATES-BINDING PROTEIN-RELATED"/>
    <property type="match status" value="1"/>
</dbReference>
<keyword evidence="3" id="KW-0732">Signal</keyword>
<dbReference type="PANTHER" id="PTHR30024:SF47">
    <property type="entry name" value="TAURINE-BINDING PERIPLASMIC PROTEIN"/>
    <property type="match status" value="1"/>
</dbReference>
<evidence type="ECO:0000313" key="5">
    <source>
        <dbReference type="EMBL" id="BBB01346.1"/>
    </source>
</evidence>
<feature type="domain" description="Solute-binding protein family 3/N-terminal" evidence="4">
    <location>
        <begin position="33"/>
        <end position="248"/>
    </location>
</feature>
<dbReference type="InterPro" id="IPR015168">
    <property type="entry name" value="SsuA/THI5"/>
</dbReference>
<reference evidence="5 6" key="3">
    <citation type="journal article" date="2011" name="Nat. Chem. Biol.">
        <title>Reveromycin A biosynthesis uses RevG and RevJ for stereospecific spiroacetal formation.</title>
        <authorList>
            <person name="Takahashi S."/>
            <person name="Toyoda A."/>
            <person name="Sekiyama Y."/>
            <person name="Takagi H."/>
            <person name="Nogawa T."/>
            <person name="Uramoto M."/>
            <person name="Suzuki R."/>
            <person name="Koshino H."/>
            <person name="Kumano T."/>
            <person name="Panthee S."/>
            <person name="Dairi T."/>
            <person name="Ishikawa J."/>
            <person name="Ikeda H."/>
            <person name="Sakaki Y."/>
            <person name="Osada H."/>
        </authorList>
    </citation>
    <scope>NUCLEOTIDE SEQUENCE [LARGE SCALE GENOMIC DNA]</scope>
    <source>
        <strain evidence="5 6">SN-593</strain>
    </source>
</reference>
<gene>
    <name evidence="5" type="ORF">RVR_8715</name>
</gene>
<proteinExistence type="inferred from homology"/>
<dbReference type="SUPFAM" id="SSF53850">
    <property type="entry name" value="Periplasmic binding protein-like II"/>
    <property type="match status" value="1"/>
</dbReference>